<dbReference type="AlphaFoldDB" id="A0A0A9CDQ3"/>
<name>A0A0A9CDQ3_ARUDO</name>
<organism evidence="1">
    <name type="scientific">Arundo donax</name>
    <name type="common">Giant reed</name>
    <name type="synonym">Donax arundinaceus</name>
    <dbReference type="NCBI Taxonomy" id="35708"/>
    <lineage>
        <taxon>Eukaryota</taxon>
        <taxon>Viridiplantae</taxon>
        <taxon>Streptophyta</taxon>
        <taxon>Embryophyta</taxon>
        <taxon>Tracheophyta</taxon>
        <taxon>Spermatophyta</taxon>
        <taxon>Magnoliopsida</taxon>
        <taxon>Liliopsida</taxon>
        <taxon>Poales</taxon>
        <taxon>Poaceae</taxon>
        <taxon>PACMAD clade</taxon>
        <taxon>Arundinoideae</taxon>
        <taxon>Arundineae</taxon>
        <taxon>Arundo</taxon>
    </lineage>
</organism>
<sequence length="32" mass="3270">MHGGRSTYPACANPHCDRVAEELDGARVGAGA</sequence>
<evidence type="ECO:0000313" key="1">
    <source>
        <dbReference type="EMBL" id="JAD73701.1"/>
    </source>
</evidence>
<accession>A0A0A9CDQ3</accession>
<protein>
    <submittedName>
        <fullName evidence="1">Uncharacterized protein</fullName>
    </submittedName>
</protein>
<proteinExistence type="predicted"/>
<dbReference type="EMBL" id="GBRH01224194">
    <property type="protein sequence ID" value="JAD73701.1"/>
    <property type="molecule type" value="Transcribed_RNA"/>
</dbReference>
<reference evidence="1" key="1">
    <citation type="submission" date="2014-09" db="EMBL/GenBank/DDBJ databases">
        <authorList>
            <person name="Magalhaes I.L.F."/>
            <person name="Oliveira U."/>
            <person name="Santos F.R."/>
            <person name="Vidigal T.H.D.A."/>
            <person name="Brescovit A.D."/>
            <person name="Santos A.J."/>
        </authorList>
    </citation>
    <scope>NUCLEOTIDE SEQUENCE</scope>
    <source>
        <tissue evidence="1">Shoot tissue taken approximately 20 cm above the soil surface</tissue>
    </source>
</reference>
<reference evidence="1" key="2">
    <citation type="journal article" date="2015" name="Data Brief">
        <title>Shoot transcriptome of the giant reed, Arundo donax.</title>
        <authorList>
            <person name="Barrero R.A."/>
            <person name="Guerrero F.D."/>
            <person name="Moolhuijzen P."/>
            <person name="Goolsby J.A."/>
            <person name="Tidwell J."/>
            <person name="Bellgard S.E."/>
            <person name="Bellgard M.I."/>
        </authorList>
    </citation>
    <scope>NUCLEOTIDE SEQUENCE</scope>
    <source>
        <tissue evidence="1">Shoot tissue taken approximately 20 cm above the soil surface</tissue>
    </source>
</reference>